<dbReference type="OrthoDB" id="7784409at2"/>
<evidence type="ECO:0000256" key="4">
    <source>
        <dbReference type="ARBA" id="ARBA00023136"/>
    </source>
</evidence>
<protein>
    <recommendedName>
        <fullName evidence="5">Translocation and assembly module TamB C-terminal domain-containing protein</fullName>
    </recommendedName>
</protein>
<keyword evidence="4" id="KW-0472">Membrane</keyword>
<evidence type="ECO:0000313" key="7">
    <source>
        <dbReference type="Proteomes" id="UP000321389"/>
    </source>
</evidence>
<gene>
    <name evidence="6" type="ORF">FQ775_02880</name>
</gene>
<feature type="domain" description="Translocation and assembly module TamB C-terminal" evidence="5">
    <location>
        <begin position="1016"/>
        <end position="1366"/>
    </location>
</feature>
<evidence type="ECO:0000313" key="6">
    <source>
        <dbReference type="EMBL" id="QDZ03175.1"/>
    </source>
</evidence>
<proteinExistence type="predicted"/>
<dbReference type="PANTHER" id="PTHR36985">
    <property type="entry name" value="TRANSLOCATION AND ASSEMBLY MODULE SUBUNIT TAMB"/>
    <property type="match status" value="1"/>
</dbReference>
<keyword evidence="7" id="KW-1185">Reference proteome</keyword>
<evidence type="ECO:0000259" key="5">
    <source>
        <dbReference type="Pfam" id="PF04357"/>
    </source>
</evidence>
<dbReference type="InterPro" id="IPR007452">
    <property type="entry name" value="TamB_C"/>
</dbReference>
<dbReference type="GO" id="GO:0005886">
    <property type="term" value="C:plasma membrane"/>
    <property type="evidence" value="ECO:0007669"/>
    <property type="project" value="InterPro"/>
</dbReference>
<evidence type="ECO:0000256" key="3">
    <source>
        <dbReference type="ARBA" id="ARBA00022989"/>
    </source>
</evidence>
<evidence type="ECO:0000256" key="2">
    <source>
        <dbReference type="ARBA" id="ARBA00022692"/>
    </source>
</evidence>
<dbReference type="EMBL" id="CP042301">
    <property type="protein sequence ID" value="QDZ03175.1"/>
    <property type="molecule type" value="Genomic_DNA"/>
</dbReference>
<accession>A0A5B8L5H7</accession>
<keyword evidence="3" id="KW-1133">Transmembrane helix</keyword>
<keyword evidence="2" id="KW-0812">Transmembrane</keyword>
<dbReference type="Proteomes" id="UP000321389">
    <property type="component" value="Chromosome"/>
</dbReference>
<sequence>MVAIFTQTDAGKAKLAAFASALASSADSKVRISGLSGILSGKLRIASVVVEDREGPWLSAAGVELDWAPLALAGFDFHAERLAAQRIEVSRAPFAGEEEAGANEPLSLPVSLRVDRLDLPDIVIGAALAGEAVRLKASGSASADDQPLRFKTDLDAERTDGRKTVVNAKVDFAPGENRLDLDVAASEPEGGFIATLLKLPGAPAVEITLAGSGPLADWQGQGAMKIDGRAATSIAARHRETEAGRHIAANGEGDFRRFLPEGLMPLAEGTMIFDFAATLGDDGAVAIEHAVLQSDAVSAEASGRVDPEGESDLDVVVKAVDDPVMLTFGAGADPVIVAIRSARAAITGSGAAPAVDGTIDLSSAQGAGFGVADIKARLASPGFDLRRWTGPVSFELAAGGVGTVNTALAPLVAGPLEMSGEARLETERVSIEKLEVKNRQVGLAGTGGLAPETGAADATISAQIVVAALPEAARRYLGERLKVSGRFERGADGALSASNLELNSDPLTARGNVSLAEGQVEAALAGAYGAVARLSDQAQGAIDFQLAATGDITRPEVELRVASERIESAGRAITDLVLEAKGTADPAKPVADVNLSGAIEGETIDGRARLRSAEGGGSRVEELLVSVGENRISGTLDLDAAFVPVGDLELALPDITPLAAMALEEAAGNVSGTISFRKDGAVPTVDLVARTDRLSRGDLTVEKASVRMGVRDYLAQPTIAGRVEAEAVRTGGTEIAKIGVDLSRDGEWTGFSGSATVTGIPAAAAGRVRIADGETTVELASAKGAFRGIQAALASATTVRVRDGTAYLDRMALGVEGGTAEVTGSAGEALDLTVKLASLPASLANSFAPGLAAAGSVSGTVKIAGAAADPRITYDVDWRGAATSQTREAGFGALSLASTGSFEKGRLRFDARAGDGGGLGLNGGGTVNTVGGVSLDTRFAGKVPFSFLTQRLAAQGLALDGGANVEVAVSGAAASPVLSGSVKTSGARLVDARSGIAVRDIAADIGLARGVATIRSMTGELSTGGRLSVGGTVAVDPARGFPADLTARVSDGRYTDGRVVTANFGGNLKVTGSLTNVPELSGQVDLGKTIITVPDKLPASIATLDVKHRNATGAVEAQAKALRPAEASGGGSGLTLDVVVDAPRQIFIQGRGIDAEFGGRIRLTGPVSSPRAIGNFTMRRGRLSILGQRLDFTRGTLDFAGSMVPRLDFAADTQADDVTATIGVVGEANNPRFEFSSSPSLPEDEVLARLVFGRSLSNLSPLQIAQLAAAAAQLAGVGGSTSLLDKLRNQIGVDDIDIKTDAETGRASVAVGKYLNDRTYVGIEKGEGAGTGKARIDLNIGRGVKLRGEASDSGEAKGGIFFEREY</sequence>
<dbReference type="PANTHER" id="PTHR36985:SF1">
    <property type="entry name" value="TRANSLOCATION AND ASSEMBLY MODULE SUBUNIT TAMB"/>
    <property type="match status" value="1"/>
</dbReference>
<reference evidence="6" key="1">
    <citation type="submission" date="2020-04" db="EMBL/GenBank/DDBJ databases">
        <title>Nitratireductor sp. nov. isolated from mangrove soil.</title>
        <authorList>
            <person name="Ye Y."/>
        </authorList>
    </citation>
    <scope>NUCLEOTIDE SEQUENCE</scope>
    <source>
        <strain evidence="6">SY7</strain>
    </source>
</reference>
<organism evidence="6 7">
    <name type="scientific">Nitratireductor mangrovi</name>
    <dbReference type="NCBI Taxonomy" id="2599600"/>
    <lineage>
        <taxon>Bacteria</taxon>
        <taxon>Pseudomonadati</taxon>
        <taxon>Pseudomonadota</taxon>
        <taxon>Alphaproteobacteria</taxon>
        <taxon>Hyphomicrobiales</taxon>
        <taxon>Phyllobacteriaceae</taxon>
        <taxon>Nitratireductor</taxon>
    </lineage>
</organism>
<dbReference type="GO" id="GO:0009306">
    <property type="term" value="P:protein secretion"/>
    <property type="evidence" value="ECO:0007669"/>
    <property type="project" value="InterPro"/>
</dbReference>
<dbReference type="KEGG" id="niy:FQ775_02880"/>
<evidence type="ECO:0000256" key="1">
    <source>
        <dbReference type="ARBA" id="ARBA00004167"/>
    </source>
</evidence>
<name>A0A5B8L5H7_9HYPH</name>
<dbReference type="Pfam" id="PF04357">
    <property type="entry name" value="TamB"/>
    <property type="match status" value="1"/>
</dbReference>
<comment type="subcellular location">
    <subcellularLocation>
        <location evidence="1">Membrane</location>
        <topology evidence="1">Single-pass membrane protein</topology>
    </subcellularLocation>
</comment>
<dbReference type="GO" id="GO:0097347">
    <property type="term" value="C:TAM protein secretion complex"/>
    <property type="evidence" value="ECO:0007669"/>
    <property type="project" value="TreeGrafter"/>
</dbReference>